<reference evidence="6" key="1">
    <citation type="journal article" date="2019" name="Int. J. Syst. Evol. Microbiol.">
        <title>The Global Catalogue of Microorganisms (GCM) 10K type strain sequencing project: providing services to taxonomists for standard genome sequencing and annotation.</title>
        <authorList>
            <consortium name="The Broad Institute Genomics Platform"/>
            <consortium name="The Broad Institute Genome Sequencing Center for Infectious Disease"/>
            <person name="Wu L."/>
            <person name="Ma J."/>
        </authorList>
    </citation>
    <scope>NUCLEOTIDE SEQUENCE [LARGE SCALE GENOMIC DNA]</scope>
    <source>
        <strain evidence="6">CCUG 49018</strain>
    </source>
</reference>
<keyword evidence="3" id="KW-0786">Thiamine pyrophosphate</keyword>
<proteinExistence type="predicted"/>
<evidence type="ECO:0000256" key="2">
    <source>
        <dbReference type="ARBA" id="ARBA00023002"/>
    </source>
</evidence>
<keyword evidence="2" id="KW-0560">Oxidoreductase</keyword>
<organism evidence="5 6">
    <name type="scientific">Pseudonocardia benzenivorans</name>
    <dbReference type="NCBI Taxonomy" id="228005"/>
    <lineage>
        <taxon>Bacteria</taxon>
        <taxon>Bacillati</taxon>
        <taxon>Actinomycetota</taxon>
        <taxon>Actinomycetes</taxon>
        <taxon>Pseudonocardiales</taxon>
        <taxon>Pseudonocardiaceae</taxon>
        <taxon>Pseudonocardia</taxon>
    </lineage>
</organism>
<evidence type="ECO:0000256" key="1">
    <source>
        <dbReference type="ARBA" id="ARBA00001964"/>
    </source>
</evidence>
<name>A0ABW3VKD1_9PSEU</name>
<comment type="cofactor">
    <cofactor evidence="1">
        <name>thiamine diphosphate</name>
        <dbReference type="ChEBI" id="CHEBI:58937"/>
    </cofactor>
</comment>
<dbReference type="Pfam" id="PF00676">
    <property type="entry name" value="E1_dh"/>
    <property type="match status" value="1"/>
</dbReference>
<keyword evidence="6" id="KW-1185">Reference proteome</keyword>
<dbReference type="EMBL" id="JBHTMB010000152">
    <property type="protein sequence ID" value="MFD1235256.1"/>
    <property type="molecule type" value="Genomic_DNA"/>
</dbReference>
<comment type="caution">
    <text evidence="5">The sequence shown here is derived from an EMBL/GenBank/DDBJ whole genome shotgun (WGS) entry which is preliminary data.</text>
</comment>
<dbReference type="SUPFAM" id="SSF52518">
    <property type="entry name" value="Thiamin diphosphate-binding fold (THDP-binding)"/>
    <property type="match status" value="1"/>
</dbReference>
<evidence type="ECO:0000259" key="4">
    <source>
        <dbReference type="Pfam" id="PF00676"/>
    </source>
</evidence>
<dbReference type="InterPro" id="IPR050642">
    <property type="entry name" value="PDH_E1_Alpha_Subunit"/>
</dbReference>
<evidence type="ECO:0000313" key="5">
    <source>
        <dbReference type="EMBL" id="MFD1235256.1"/>
    </source>
</evidence>
<evidence type="ECO:0000313" key="6">
    <source>
        <dbReference type="Proteomes" id="UP001597182"/>
    </source>
</evidence>
<accession>A0ABW3VKD1</accession>
<evidence type="ECO:0000256" key="3">
    <source>
        <dbReference type="ARBA" id="ARBA00023052"/>
    </source>
</evidence>
<gene>
    <name evidence="5" type="ORF">ACFQ34_18365</name>
</gene>
<dbReference type="RefSeq" id="WP_346091849.1">
    <property type="nucleotide sequence ID" value="NZ_BAABKS010000042.1"/>
</dbReference>
<dbReference type="InterPro" id="IPR029061">
    <property type="entry name" value="THDP-binding"/>
</dbReference>
<dbReference type="PANTHER" id="PTHR11516:SF60">
    <property type="entry name" value="PYRUVATE DEHYDROGENASE E1 COMPONENT SUBUNIT ALPHA"/>
    <property type="match status" value="1"/>
</dbReference>
<dbReference type="InterPro" id="IPR001017">
    <property type="entry name" value="DH_E1"/>
</dbReference>
<dbReference type="Gene3D" id="3.40.50.970">
    <property type="match status" value="1"/>
</dbReference>
<protein>
    <submittedName>
        <fullName evidence="5">Thiamine pyrophosphate-dependent dehydrogenase E1 component subunit alpha</fullName>
    </submittedName>
</protein>
<dbReference type="CDD" id="cd02000">
    <property type="entry name" value="TPP_E1_PDC_ADC_BCADC"/>
    <property type="match status" value="1"/>
</dbReference>
<sequence length="321" mass="33178">MTVSADQALDLYRVMATIRVFETTAGSLFAAGELPGFIHLSSGQEAVAAGVCSVLRRDDALTTTHRGHGHCIAKGGKVFGMLAELYGRAEGYGKGRSGSMHIADSSAGILGANAIVGGGLPMALGAAWSAQVRGEDRVAVAFFGDGAVAEGVFHETLNLAALWRLPLVLVCENNRVAEMTPSSVHLATTRVADFAGPYAIPGATVDGNDVLVVRDAAATAVARARAGEGPTLLECETHRIRGHFEGDPLRYRSAEETAAWAARDPLVLFRARLAELGVPSARVEAVDTEVAAEVRDAAAAAAAAAPAPVSSLLDDVRPGVS</sequence>
<dbReference type="PANTHER" id="PTHR11516">
    <property type="entry name" value="PYRUVATE DEHYDROGENASE E1 COMPONENT, ALPHA SUBUNIT BACTERIAL AND ORGANELLAR"/>
    <property type="match status" value="1"/>
</dbReference>
<feature type="domain" description="Dehydrogenase E1 component" evidence="4">
    <location>
        <begin position="15"/>
        <end position="305"/>
    </location>
</feature>
<dbReference type="Proteomes" id="UP001597182">
    <property type="component" value="Unassembled WGS sequence"/>
</dbReference>